<keyword evidence="1" id="KW-1133">Transmembrane helix</keyword>
<evidence type="ECO:0000313" key="2">
    <source>
        <dbReference type="EMBL" id="KAF0322410.1"/>
    </source>
</evidence>
<evidence type="ECO:0000256" key="1">
    <source>
        <dbReference type="SAM" id="Phobius"/>
    </source>
</evidence>
<keyword evidence="1" id="KW-0812">Transmembrane</keyword>
<keyword evidence="3" id="KW-1185">Reference proteome</keyword>
<organism evidence="2 3">
    <name type="scientific">Colletotrichum asianum</name>
    <dbReference type="NCBI Taxonomy" id="702518"/>
    <lineage>
        <taxon>Eukaryota</taxon>
        <taxon>Fungi</taxon>
        <taxon>Dikarya</taxon>
        <taxon>Ascomycota</taxon>
        <taxon>Pezizomycotina</taxon>
        <taxon>Sordariomycetes</taxon>
        <taxon>Hypocreomycetidae</taxon>
        <taxon>Glomerellales</taxon>
        <taxon>Glomerellaceae</taxon>
        <taxon>Colletotrichum</taxon>
        <taxon>Colletotrichum gloeosporioides species complex</taxon>
    </lineage>
</organism>
<dbReference type="Proteomes" id="UP000434172">
    <property type="component" value="Unassembled WGS sequence"/>
</dbReference>
<feature type="transmembrane region" description="Helical" evidence="1">
    <location>
        <begin position="17"/>
        <end position="35"/>
    </location>
</feature>
<protein>
    <submittedName>
        <fullName evidence="2">Uncharacterized protein</fullName>
    </submittedName>
</protein>
<keyword evidence="1" id="KW-0472">Membrane</keyword>
<dbReference type="AlphaFoldDB" id="A0A8H3W9R8"/>
<name>A0A8H3W9R8_9PEZI</name>
<sequence>MQLLHCRIAKPPSGADFPSIFVAFWAVPSALLAYVPPPAKRRRRLSSSLPRPPC</sequence>
<accession>A0A8H3W9R8</accession>
<proteinExistence type="predicted"/>
<dbReference type="EMBL" id="WOWK01000061">
    <property type="protein sequence ID" value="KAF0322410.1"/>
    <property type="molecule type" value="Genomic_DNA"/>
</dbReference>
<reference evidence="2 3" key="1">
    <citation type="submission" date="2019-12" db="EMBL/GenBank/DDBJ databases">
        <title>A genome sequence resource for the geographically widespread anthracnose pathogen Colletotrichum asianum.</title>
        <authorList>
            <person name="Meng Y."/>
        </authorList>
    </citation>
    <scope>NUCLEOTIDE SEQUENCE [LARGE SCALE GENOMIC DNA]</scope>
    <source>
        <strain evidence="2 3">ICMP 18580</strain>
    </source>
</reference>
<comment type="caution">
    <text evidence="2">The sequence shown here is derived from an EMBL/GenBank/DDBJ whole genome shotgun (WGS) entry which is preliminary data.</text>
</comment>
<evidence type="ECO:0000313" key="3">
    <source>
        <dbReference type="Proteomes" id="UP000434172"/>
    </source>
</evidence>
<gene>
    <name evidence="2" type="ORF">GQ607_010288</name>
</gene>